<dbReference type="EMBL" id="JADFTS010000008">
    <property type="protein sequence ID" value="KAF9590925.1"/>
    <property type="molecule type" value="Genomic_DNA"/>
</dbReference>
<organism evidence="1 2">
    <name type="scientific">Coptis chinensis</name>
    <dbReference type="NCBI Taxonomy" id="261450"/>
    <lineage>
        <taxon>Eukaryota</taxon>
        <taxon>Viridiplantae</taxon>
        <taxon>Streptophyta</taxon>
        <taxon>Embryophyta</taxon>
        <taxon>Tracheophyta</taxon>
        <taxon>Spermatophyta</taxon>
        <taxon>Magnoliopsida</taxon>
        <taxon>Ranunculales</taxon>
        <taxon>Ranunculaceae</taxon>
        <taxon>Coptidoideae</taxon>
        <taxon>Coptis</taxon>
    </lineage>
</organism>
<dbReference type="AlphaFoldDB" id="A0A835H2C7"/>
<name>A0A835H2C7_9MAGN</name>
<gene>
    <name evidence="1" type="ORF">IFM89_000470</name>
</gene>
<dbReference type="Proteomes" id="UP000631114">
    <property type="component" value="Unassembled WGS sequence"/>
</dbReference>
<accession>A0A835H2C7</accession>
<dbReference type="OrthoDB" id="1747765at2759"/>
<evidence type="ECO:0000313" key="2">
    <source>
        <dbReference type="Proteomes" id="UP000631114"/>
    </source>
</evidence>
<reference evidence="1 2" key="1">
    <citation type="submission" date="2020-10" db="EMBL/GenBank/DDBJ databases">
        <title>The Coptis chinensis genome and diversification of protoberbering-type alkaloids.</title>
        <authorList>
            <person name="Wang B."/>
            <person name="Shu S."/>
            <person name="Song C."/>
            <person name="Liu Y."/>
        </authorList>
    </citation>
    <scope>NUCLEOTIDE SEQUENCE [LARGE SCALE GENOMIC DNA]</scope>
    <source>
        <strain evidence="1">HL-2020</strain>
        <tissue evidence="1">Leaf</tissue>
    </source>
</reference>
<protein>
    <submittedName>
        <fullName evidence="1">Uncharacterized protein</fullName>
    </submittedName>
</protein>
<comment type="caution">
    <text evidence="1">The sequence shown here is derived from an EMBL/GenBank/DDBJ whole genome shotgun (WGS) entry which is preliminary data.</text>
</comment>
<keyword evidence="2" id="KW-1185">Reference proteome</keyword>
<sequence>MLCNAVGVSISGGNTKFIARICSPFSVRGNLIILQPKNRPFKFFNMWCTHPTFRDTVSESWQIPIQGNSIFILTQKLKRLKGVLKEWNKDIFCNIKVKVEEETKKLEQMQDQFEKGNVTEEFTMHMVDQENQVELLLQQEQMFWKQKSRTKWDNVIFMLWQIETEVRI</sequence>
<proteinExistence type="predicted"/>
<evidence type="ECO:0000313" key="1">
    <source>
        <dbReference type="EMBL" id="KAF9590925.1"/>
    </source>
</evidence>